<evidence type="ECO:0000313" key="1">
    <source>
        <dbReference type="EMBL" id="SIT06874.1"/>
    </source>
</evidence>
<name>A0A1N7P8F0_9RHOB</name>
<reference evidence="2" key="1">
    <citation type="submission" date="2017-01" db="EMBL/GenBank/DDBJ databases">
        <authorList>
            <person name="Varghese N."/>
            <person name="Submissions S."/>
        </authorList>
    </citation>
    <scope>NUCLEOTIDE SEQUENCE [LARGE SCALE GENOMIC DNA]</scope>
    <source>
        <strain evidence="2">DSM 29430</strain>
    </source>
</reference>
<dbReference type="Proteomes" id="UP000186684">
    <property type="component" value="Unassembled WGS sequence"/>
</dbReference>
<organism evidence="1 2">
    <name type="scientific">Roseivivax lentus</name>
    <dbReference type="NCBI Taxonomy" id="633194"/>
    <lineage>
        <taxon>Bacteria</taxon>
        <taxon>Pseudomonadati</taxon>
        <taxon>Pseudomonadota</taxon>
        <taxon>Alphaproteobacteria</taxon>
        <taxon>Rhodobacterales</taxon>
        <taxon>Roseobacteraceae</taxon>
        <taxon>Roseivivax</taxon>
    </lineage>
</organism>
<proteinExistence type="predicted"/>
<evidence type="ECO:0000313" key="2">
    <source>
        <dbReference type="Proteomes" id="UP000186684"/>
    </source>
</evidence>
<keyword evidence="2" id="KW-1185">Reference proteome</keyword>
<gene>
    <name evidence="1" type="ORF">SAMN05421759_11382</name>
</gene>
<accession>A0A1N7P8F0</accession>
<dbReference type="EMBL" id="FTOQ01000013">
    <property type="protein sequence ID" value="SIT06874.1"/>
    <property type="molecule type" value="Genomic_DNA"/>
</dbReference>
<sequence length="51" mass="5357">MNIKVLGIGPGKMFCSPARLDDACAVVSASALNDISFLDFQHVLSTCVAVM</sequence>
<protein>
    <submittedName>
        <fullName evidence="1">Uncharacterized protein</fullName>
    </submittedName>
</protein>
<dbReference type="AlphaFoldDB" id="A0A1N7P8F0"/>